<evidence type="ECO:0000259" key="2">
    <source>
        <dbReference type="Pfam" id="PF09444"/>
    </source>
</evidence>
<dbReference type="Proteomes" id="UP000038830">
    <property type="component" value="Unassembled WGS sequence"/>
</dbReference>
<feature type="compositionally biased region" description="Basic and acidic residues" evidence="1">
    <location>
        <begin position="448"/>
        <end position="461"/>
    </location>
</feature>
<evidence type="ECO:0000313" key="3">
    <source>
        <dbReference type="EMBL" id="CEP21281.1"/>
    </source>
</evidence>
<dbReference type="AlphaFoldDB" id="A0A0H5C0Z4"/>
<reference evidence="4" key="1">
    <citation type="journal article" date="2015" name="J. Biotechnol.">
        <title>The structure of the Cyberlindnera jadinii genome and its relation to Candida utilis analyzed by the occurrence of single nucleotide polymorphisms.</title>
        <authorList>
            <person name="Rupp O."/>
            <person name="Brinkrolf K."/>
            <person name="Buerth C."/>
            <person name="Kunigo M."/>
            <person name="Schneider J."/>
            <person name="Jaenicke S."/>
            <person name="Goesmann A."/>
            <person name="Puehler A."/>
            <person name="Jaeger K.-E."/>
            <person name="Ernst J.F."/>
        </authorList>
    </citation>
    <scope>NUCLEOTIDE SEQUENCE [LARGE SCALE GENOMIC DNA]</scope>
    <source>
        <strain evidence="4">ATCC 18201 / CBS 1600 / BCRC 20928 / JCM 3617 / NBRC 0987 / NRRL Y-1542</strain>
    </source>
</reference>
<evidence type="ECO:0000313" key="4">
    <source>
        <dbReference type="Proteomes" id="UP000038830"/>
    </source>
</evidence>
<feature type="region of interest" description="Disordered" evidence="1">
    <location>
        <begin position="480"/>
        <end position="500"/>
    </location>
</feature>
<evidence type="ECO:0000256" key="1">
    <source>
        <dbReference type="SAM" id="MobiDB-lite"/>
    </source>
</evidence>
<accession>A0A0H5C0Z4</accession>
<feature type="region of interest" description="Disordered" evidence="1">
    <location>
        <begin position="220"/>
        <end position="317"/>
    </location>
</feature>
<feature type="region of interest" description="Disordered" evidence="1">
    <location>
        <begin position="1"/>
        <end position="42"/>
    </location>
</feature>
<feature type="region of interest" description="Disordered" evidence="1">
    <location>
        <begin position="427"/>
        <end position="461"/>
    </location>
</feature>
<dbReference type="EMBL" id="CDQK01000002">
    <property type="protein sequence ID" value="CEP21281.1"/>
    <property type="molecule type" value="Genomic_DNA"/>
</dbReference>
<gene>
    <name evidence="3" type="ORF">BN1211_1332</name>
</gene>
<name>A0A0H5C0Z4_CYBJN</name>
<proteinExistence type="predicted"/>
<organism evidence="3 4">
    <name type="scientific">Cyberlindnera jadinii (strain ATCC 18201 / CBS 1600 / BCRC 20928 / JCM 3617 / NBRC 0987 / NRRL Y-1542)</name>
    <name type="common">Torula yeast</name>
    <name type="synonym">Candida utilis</name>
    <dbReference type="NCBI Taxonomy" id="983966"/>
    <lineage>
        <taxon>Eukaryota</taxon>
        <taxon>Fungi</taxon>
        <taxon>Dikarya</taxon>
        <taxon>Ascomycota</taxon>
        <taxon>Saccharomycotina</taxon>
        <taxon>Saccharomycetes</taxon>
        <taxon>Phaffomycetales</taxon>
        <taxon>Phaffomycetaceae</taxon>
        <taxon>Cyberlindnera</taxon>
    </lineage>
</organism>
<dbReference type="InterPro" id="IPR018564">
    <property type="entry name" value="Repl_chkpnt_MRC1_dom"/>
</dbReference>
<protein>
    <recommendedName>
        <fullName evidence="2">DNA replication checkpoint mediator MRC1 domain-containing protein</fullName>
    </recommendedName>
</protein>
<dbReference type="Pfam" id="PF09444">
    <property type="entry name" value="MRC1"/>
    <property type="match status" value="1"/>
</dbReference>
<feature type="compositionally biased region" description="Acidic residues" evidence="1">
    <location>
        <begin position="305"/>
        <end position="316"/>
    </location>
</feature>
<feature type="domain" description="DNA replication checkpoint mediator MRC1" evidence="2">
    <location>
        <begin position="276"/>
        <end position="415"/>
    </location>
</feature>
<feature type="compositionally biased region" description="Acidic residues" evidence="1">
    <location>
        <begin position="236"/>
        <end position="248"/>
    </location>
</feature>
<feature type="compositionally biased region" description="Acidic residues" evidence="1">
    <location>
        <begin position="1"/>
        <end position="11"/>
    </location>
</feature>
<sequence length="621" mass="70435">MINSDVEEGDENVPPKQDNYGSYFAEQDEGEDIPQPKVKSRKRNIVEDDEDIDEIASKELTNALQKHEPGAFINLGSFGGNFSQSDNQTQRLKDLLGVSMTQAFEKGSGSIANEEVSSTQIFQEARKNGERVLGDESVVDSRLDESLYIDFNSPKHTCALMDEPDTQLVDIEPPTAEKSFNAPSLDTQKITQTNTDSVQIYQDTLPDTLPSSPIIQRTRRLVKKSTESDLLSHSEEDNEEEEDIETEEERLKRAEFYKQQRRKALDEEKRRKRNLKSKGLDQIMENEAEESEDEWQGVGGAEGERSDEEDSEDEKMFDDVTKIKQDRMELAKEIAAEDAQMDQKMLMKILKDLETGNWKRRGGDSADGFDFYDEEDEVMRRYKMYQQSKLREKFEEDEKLRKLARDKKSKAFFESITETQESKADIFGRVDCEETSEDESDSNPFINKENKDKLKSPEEVGGKKKIRITQAFVQKSLSFLGDYDDTPPQPMNYMDDDDSFDDLHTLKQKSTIYMPSKTPQKKKVINVDLSSSPSDAFRVPSLKRSFVQSDSSAKCNEVTISTSYKAASSARASVMSFGKGKSAASTNIEAHSRVLKARKIEKTMKGSSSGVLNKLGKSAFE</sequence>
<feature type="compositionally biased region" description="Basic and acidic residues" evidence="1">
    <location>
        <begin position="224"/>
        <end position="235"/>
    </location>
</feature>
<feature type="compositionally biased region" description="Acidic residues" evidence="1">
    <location>
        <begin position="284"/>
        <end position="295"/>
    </location>
</feature>
<feature type="compositionally biased region" description="Basic and acidic residues" evidence="1">
    <location>
        <begin position="249"/>
        <end position="269"/>
    </location>
</feature>